<dbReference type="EMBL" id="MU853441">
    <property type="protein sequence ID" value="KAK4130210.1"/>
    <property type="molecule type" value="Genomic_DNA"/>
</dbReference>
<organism evidence="3 4">
    <name type="scientific">Trichocladium antarcticum</name>
    <dbReference type="NCBI Taxonomy" id="1450529"/>
    <lineage>
        <taxon>Eukaryota</taxon>
        <taxon>Fungi</taxon>
        <taxon>Dikarya</taxon>
        <taxon>Ascomycota</taxon>
        <taxon>Pezizomycotina</taxon>
        <taxon>Sordariomycetes</taxon>
        <taxon>Sordariomycetidae</taxon>
        <taxon>Sordariales</taxon>
        <taxon>Chaetomiaceae</taxon>
        <taxon>Trichocladium</taxon>
    </lineage>
</organism>
<proteinExistence type="predicted"/>
<sequence>MFTSLTLRPSLLHSLLAILFPRLWTRKGDGTPPTLRATALRLLAFGKHPYPPFTLARSCSSHKAEVSTTPSSTEAASEIRDPRPAQRVCVNAFQDRNRTRLRLPQQPPASGGNETVSTTRTRRLATRNRISESSPIPLICRFGNCELHPTAAGAIRLGKRSL</sequence>
<feature type="signal peptide" evidence="2">
    <location>
        <begin position="1"/>
        <end position="30"/>
    </location>
</feature>
<name>A0AAN6UCL9_9PEZI</name>
<keyword evidence="2" id="KW-0732">Signal</keyword>
<comment type="caution">
    <text evidence="3">The sequence shown here is derived from an EMBL/GenBank/DDBJ whole genome shotgun (WGS) entry which is preliminary data.</text>
</comment>
<evidence type="ECO:0000256" key="1">
    <source>
        <dbReference type="SAM" id="MobiDB-lite"/>
    </source>
</evidence>
<dbReference type="Proteomes" id="UP001304895">
    <property type="component" value="Unassembled WGS sequence"/>
</dbReference>
<keyword evidence="4" id="KW-1185">Reference proteome</keyword>
<accession>A0AAN6UCL9</accession>
<reference evidence="3" key="2">
    <citation type="submission" date="2023-05" db="EMBL/GenBank/DDBJ databases">
        <authorList>
            <consortium name="Lawrence Berkeley National Laboratory"/>
            <person name="Steindorff A."/>
            <person name="Hensen N."/>
            <person name="Bonometti L."/>
            <person name="Westerberg I."/>
            <person name="Brannstrom I.O."/>
            <person name="Guillou S."/>
            <person name="Cros-Aarteil S."/>
            <person name="Calhoun S."/>
            <person name="Haridas S."/>
            <person name="Kuo A."/>
            <person name="Mondo S."/>
            <person name="Pangilinan J."/>
            <person name="Riley R."/>
            <person name="Labutti K."/>
            <person name="Andreopoulos B."/>
            <person name="Lipzen A."/>
            <person name="Chen C."/>
            <person name="Yanf M."/>
            <person name="Daum C."/>
            <person name="Ng V."/>
            <person name="Clum A."/>
            <person name="Ohm R."/>
            <person name="Martin F."/>
            <person name="Silar P."/>
            <person name="Natvig D."/>
            <person name="Lalanne C."/>
            <person name="Gautier V."/>
            <person name="Ament-Velasquez S.L."/>
            <person name="Kruys A."/>
            <person name="Hutchinson M.I."/>
            <person name="Powell A.J."/>
            <person name="Barry K."/>
            <person name="Miller A.N."/>
            <person name="Grigoriev I.V."/>
            <person name="Debuchy R."/>
            <person name="Gladieux P."/>
            <person name="Thoren M.H."/>
            <person name="Johannesson H."/>
        </authorList>
    </citation>
    <scope>NUCLEOTIDE SEQUENCE</scope>
    <source>
        <strain evidence="3">CBS 123565</strain>
    </source>
</reference>
<dbReference type="AlphaFoldDB" id="A0AAN6UCL9"/>
<evidence type="ECO:0000256" key="2">
    <source>
        <dbReference type="SAM" id="SignalP"/>
    </source>
</evidence>
<evidence type="ECO:0008006" key="5">
    <source>
        <dbReference type="Google" id="ProtNLM"/>
    </source>
</evidence>
<gene>
    <name evidence="3" type="ORF">BT67DRAFT_240486</name>
</gene>
<feature type="region of interest" description="Disordered" evidence="1">
    <location>
        <begin position="102"/>
        <end position="124"/>
    </location>
</feature>
<evidence type="ECO:0000313" key="3">
    <source>
        <dbReference type="EMBL" id="KAK4130210.1"/>
    </source>
</evidence>
<reference evidence="3" key="1">
    <citation type="journal article" date="2023" name="Mol. Phylogenet. Evol.">
        <title>Genome-scale phylogeny and comparative genomics of the fungal order Sordariales.</title>
        <authorList>
            <person name="Hensen N."/>
            <person name="Bonometti L."/>
            <person name="Westerberg I."/>
            <person name="Brannstrom I.O."/>
            <person name="Guillou S."/>
            <person name="Cros-Aarteil S."/>
            <person name="Calhoun S."/>
            <person name="Haridas S."/>
            <person name="Kuo A."/>
            <person name="Mondo S."/>
            <person name="Pangilinan J."/>
            <person name="Riley R."/>
            <person name="LaButti K."/>
            <person name="Andreopoulos B."/>
            <person name="Lipzen A."/>
            <person name="Chen C."/>
            <person name="Yan M."/>
            <person name="Daum C."/>
            <person name="Ng V."/>
            <person name="Clum A."/>
            <person name="Steindorff A."/>
            <person name="Ohm R.A."/>
            <person name="Martin F."/>
            <person name="Silar P."/>
            <person name="Natvig D.O."/>
            <person name="Lalanne C."/>
            <person name="Gautier V."/>
            <person name="Ament-Velasquez S.L."/>
            <person name="Kruys A."/>
            <person name="Hutchinson M.I."/>
            <person name="Powell A.J."/>
            <person name="Barry K."/>
            <person name="Miller A.N."/>
            <person name="Grigoriev I.V."/>
            <person name="Debuchy R."/>
            <person name="Gladieux P."/>
            <person name="Hiltunen Thoren M."/>
            <person name="Johannesson H."/>
        </authorList>
    </citation>
    <scope>NUCLEOTIDE SEQUENCE</scope>
    <source>
        <strain evidence="3">CBS 123565</strain>
    </source>
</reference>
<protein>
    <recommendedName>
        <fullName evidence="5">Secreted protein</fullName>
    </recommendedName>
</protein>
<feature type="chain" id="PRO_5043044734" description="Secreted protein" evidence="2">
    <location>
        <begin position="31"/>
        <end position="162"/>
    </location>
</feature>
<evidence type="ECO:0000313" key="4">
    <source>
        <dbReference type="Proteomes" id="UP001304895"/>
    </source>
</evidence>